<feature type="compositionally biased region" description="Polar residues" evidence="1">
    <location>
        <begin position="31"/>
        <end position="44"/>
    </location>
</feature>
<feature type="region of interest" description="Disordered" evidence="1">
    <location>
        <begin position="31"/>
        <end position="56"/>
    </location>
</feature>
<dbReference type="AlphaFoldDB" id="A0A9Q8SZ62"/>
<proteinExistence type="predicted"/>
<accession>A0A9Q8SZ62</accession>
<keyword evidence="3" id="KW-1185">Reference proteome</keyword>
<dbReference type="RefSeq" id="XP_049147848.1">
    <property type="nucleotide sequence ID" value="XM_049290703.1"/>
</dbReference>
<reference evidence="2" key="1">
    <citation type="journal article" date="2021" name="Mol. Plant Microbe Interact.">
        <title>Complete Genome Sequence of the Plant-Pathogenic Fungus Colletotrichum lupini.</title>
        <authorList>
            <person name="Baroncelli R."/>
            <person name="Pensec F."/>
            <person name="Da Lio D."/>
            <person name="Boufleur T."/>
            <person name="Vicente I."/>
            <person name="Sarrocco S."/>
            <person name="Picot A."/>
            <person name="Baraldi E."/>
            <person name="Sukno S."/>
            <person name="Thon M."/>
            <person name="Le Floch G."/>
        </authorList>
    </citation>
    <scope>NUCLEOTIDE SEQUENCE</scope>
    <source>
        <strain evidence="2">IMI 504893</strain>
    </source>
</reference>
<organism evidence="2 3">
    <name type="scientific">Colletotrichum lupini</name>
    <dbReference type="NCBI Taxonomy" id="145971"/>
    <lineage>
        <taxon>Eukaryota</taxon>
        <taxon>Fungi</taxon>
        <taxon>Dikarya</taxon>
        <taxon>Ascomycota</taxon>
        <taxon>Pezizomycotina</taxon>
        <taxon>Sordariomycetes</taxon>
        <taxon>Hypocreomycetidae</taxon>
        <taxon>Glomerellales</taxon>
        <taxon>Glomerellaceae</taxon>
        <taxon>Colletotrichum</taxon>
        <taxon>Colletotrichum acutatum species complex</taxon>
    </lineage>
</organism>
<evidence type="ECO:0000313" key="2">
    <source>
        <dbReference type="EMBL" id="UQC86236.1"/>
    </source>
</evidence>
<dbReference type="KEGG" id="clup:CLUP02_11736"/>
<evidence type="ECO:0000313" key="3">
    <source>
        <dbReference type="Proteomes" id="UP000830671"/>
    </source>
</evidence>
<dbReference type="Proteomes" id="UP000830671">
    <property type="component" value="Chromosome 6"/>
</dbReference>
<dbReference type="EMBL" id="CP019478">
    <property type="protein sequence ID" value="UQC86236.1"/>
    <property type="molecule type" value="Genomic_DNA"/>
</dbReference>
<evidence type="ECO:0000256" key="1">
    <source>
        <dbReference type="SAM" id="MobiDB-lite"/>
    </source>
</evidence>
<gene>
    <name evidence="2" type="ORF">CLUP02_11736</name>
</gene>
<name>A0A9Q8SZ62_9PEZI</name>
<dbReference type="GeneID" id="73345713"/>
<protein>
    <submittedName>
        <fullName evidence="2">Uncharacterized protein</fullName>
    </submittedName>
</protein>
<sequence length="398" mass="43316">MQKRQPQQTAKQRLHPSPIFHSSIVHGTTISASQHSLSTVTTHTVDGPKRGNTNDHRGLATLKAWEALRERRAPHQLDGPVATGWVRNWVRGSSLTSVMAPPPLLGSVFCTEYRVHGSPNGGICIGNCPAVARKARSQLQLSFSSLQLVVSGPRTLSCNGRNSRSHPAARNTGVRDARQLTGLAAASELKSRATRAGRASWAHLYGRASHLRKGRGLAIEDTITAPLRHRAFSWLAVLSTAFPATRPFFVVAKTRTIPCSTQSSCLGREQRARSTKVSRVLHEASITKAEKSDKTEGRKESSVIRFPIFLQEFCGGKLVRDEVDWSRTNELGTLQKAGAGSQRSFLCLTGPASSDQRMLQTLLSQSFSDILVAVLQLSSALRLLSLAAPLQINKFIAP</sequence>
<feature type="compositionally biased region" description="Basic and acidic residues" evidence="1">
    <location>
        <begin position="46"/>
        <end position="56"/>
    </location>
</feature>